<evidence type="ECO:0000313" key="3">
    <source>
        <dbReference type="EMBL" id="RLM58426.1"/>
    </source>
</evidence>
<dbReference type="AlphaFoldDB" id="A0A3L6PHS7"/>
<dbReference type="Proteomes" id="UP000275267">
    <property type="component" value="Unassembled WGS sequence"/>
</dbReference>
<dbReference type="EMBL" id="PQIB02000017">
    <property type="protein sequence ID" value="RLM58426.1"/>
    <property type="molecule type" value="Genomic_DNA"/>
</dbReference>
<organism evidence="3 4">
    <name type="scientific">Panicum miliaceum</name>
    <name type="common">Proso millet</name>
    <name type="synonym">Broomcorn millet</name>
    <dbReference type="NCBI Taxonomy" id="4540"/>
    <lineage>
        <taxon>Eukaryota</taxon>
        <taxon>Viridiplantae</taxon>
        <taxon>Streptophyta</taxon>
        <taxon>Embryophyta</taxon>
        <taxon>Tracheophyta</taxon>
        <taxon>Spermatophyta</taxon>
        <taxon>Magnoliopsida</taxon>
        <taxon>Liliopsida</taxon>
        <taxon>Poales</taxon>
        <taxon>Poaceae</taxon>
        <taxon>PACMAD clade</taxon>
        <taxon>Panicoideae</taxon>
        <taxon>Panicodae</taxon>
        <taxon>Paniceae</taxon>
        <taxon>Panicinae</taxon>
        <taxon>Panicum</taxon>
        <taxon>Panicum sect. Panicum</taxon>
    </lineage>
</organism>
<gene>
    <name evidence="3" type="ORF">C2845_PM18G10270</name>
</gene>
<feature type="region of interest" description="Disordered" evidence="1">
    <location>
        <begin position="469"/>
        <end position="494"/>
    </location>
</feature>
<feature type="domain" description="DUF1618" evidence="2">
    <location>
        <begin position="275"/>
        <end position="409"/>
    </location>
</feature>
<sequence>MKAAKSLVEWERMLGRLKEDHEPIIIRFPSATQQPPPGSSAVTAAYPRWVLLKHYAEDVDVGSCPAADARTLAASRTSTGHPVAVSLSLAAPPALSSVRVHFPRGVEGATGYVLAAHGDSLLICAYLKEGYRGGRPNYFVYDAGAASAEPPRRPLLFLLPPHWLAEQGPGSEGRSRGGGPPAWRFLDKRGTGLLRRGEDEFAVAELKIATVGYGTPAAREEAELTLFRRGQWSVERPAVVVHHDSQDDGDEDEDPLLSSWSTHTVLPVGEAQPCWVDQHLGLLFCSVLDESPAVLRHVPLPPEAEEMEPHYGPGRNVCVSATSAVAAAVKFVGVFPRCCCGGTGSTHCERSRHAYTVTVWTLTMDTMAWVKDAMVDATERWALDAYDEGIPRVPLSRPIVSMDDPDTVFFIVCEWLHERREDEPDKAGWLILVDTRRPALLSVSCIPDGWWLCAQGDLVPSTVPCYLEPSKPSSSGSSAASPSREGHADTIPSPVVAVDEVQTDDADGSEQHSSCRSPAEPATTQLSAISAALQPIPSYGMDRDDMLKAYSILSQDDGRRLGSLLGLPKDLRKDWLMMQIKAGQA</sequence>
<reference evidence="4" key="1">
    <citation type="journal article" date="2019" name="Nat. Commun.">
        <title>The genome of broomcorn millet.</title>
        <authorList>
            <person name="Zou C."/>
            <person name="Miki D."/>
            <person name="Li D."/>
            <person name="Tang Q."/>
            <person name="Xiao L."/>
            <person name="Rajput S."/>
            <person name="Deng P."/>
            <person name="Jia W."/>
            <person name="Huang R."/>
            <person name="Zhang M."/>
            <person name="Sun Y."/>
            <person name="Hu J."/>
            <person name="Fu X."/>
            <person name="Schnable P.S."/>
            <person name="Li F."/>
            <person name="Zhang H."/>
            <person name="Feng B."/>
            <person name="Zhu X."/>
            <person name="Liu R."/>
            <person name="Schnable J.C."/>
            <person name="Zhu J.-K."/>
            <person name="Zhang H."/>
        </authorList>
    </citation>
    <scope>NUCLEOTIDE SEQUENCE [LARGE SCALE GENOMIC DNA]</scope>
</reference>
<dbReference type="InterPro" id="IPR011676">
    <property type="entry name" value="DUF1618"/>
</dbReference>
<dbReference type="Pfam" id="PF07762">
    <property type="entry name" value="DUF1618"/>
    <property type="match status" value="1"/>
</dbReference>
<feature type="compositionally biased region" description="Low complexity" evidence="1">
    <location>
        <begin position="469"/>
        <end position="483"/>
    </location>
</feature>
<proteinExistence type="predicted"/>
<evidence type="ECO:0000259" key="2">
    <source>
        <dbReference type="Pfam" id="PF07762"/>
    </source>
</evidence>
<dbReference type="OrthoDB" id="685097at2759"/>
<keyword evidence="4" id="KW-1185">Reference proteome</keyword>
<accession>A0A3L6PHS7</accession>
<evidence type="ECO:0000313" key="4">
    <source>
        <dbReference type="Proteomes" id="UP000275267"/>
    </source>
</evidence>
<dbReference type="PANTHER" id="PTHR33074">
    <property type="entry name" value="EXPRESSED PROTEIN-RELATED"/>
    <property type="match status" value="1"/>
</dbReference>
<dbReference type="STRING" id="4540.A0A3L6PHS7"/>
<comment type="caution">
    <text evidence="3">The sequence shown here is derived from an EMBL/GenBank/DDBJ whole genome shotgun (WGS) entry which is preliminary data.</text>
</comment>
<evidence type="ECO:0000256" key="1">
    <source>
        <dbReference type="SAM" id="MobiDB-lite"/>
    </source>
</evidence>
<protein>
    <recommendedName>
        <fullName evidence="2">DUF1618 domain-containing protein</fullName>
    </recommendedName>
</protein>
<dbReference type="PANTHER" id="PTHR33074:SF124">
    <property type="entry name" value="DUF1618 DOMAIN-CONTAINING PROTEIN"/>
    <property type="match status" value="1"/>
</dbReference>
<name>A0A3L6PHS7_PANMI</name>